<dbReference type="RefSeq" id="WP_200465342.1">
    <property type="nucleotide sequence ID" value="NZ_JAENRR010000027.1"/>
</dbReference>
<proteinExistence type="predicted"/>
<evidence type="ECO:0000313" key="2">
    <source>
        <dbReference type="Proteomes" id="UP000605676"/>
    </source>
</evidence>
<dbReference type="EMBL" id="JAENRR010000027">
    <property type="protein sequence ID" value="MBK3518115.1"/>
    <property type="molecule type" value="Genomic_DNA"/>
</dbReference>
<reference evidence="1 2" key="1">
    <citation type="submission" date="2021-01" db="EMBL/GenBank/DDBJ databases">
        <title>Carboxyliciviraga sp.nov., isolated from coastal sediments.</title>
        <authorList>
            <person name="Lu D."/>
            <person name="Zhang T."/>
        </authorList>
    </citation>
    <scope>NUCLEOTIDE SEQUENCE [LARGE SCALE GENOMIC DNA]</scope>
    <source>
        <strain evidence="1 2">N1Y132</strain>
    </source>
</reference>
<accession>A0ABS1HKW8</accession>
<protein>
    <submittedName>
        <fullName evidence="1">Uncharacterized protein</fullName>
    </submittedName>
</protein>
<keyword evidence="2" id="KW-1185">Reference proteome</keyword>
<evidence type="ECO:0000313" key="1">
    <source>
        <dbReference type="EMBL" id="MBK3518115.1"/>
    </source>
</evidence>
<dbReference type="Proteomes" id="UP000605676">
    <property type="component" value="Unassembled WGS sequence"/>
</dbReference>
<sequence length="93" mass="11062">MNLSRNSYNHIKSFEDFENEKMKLYYQVKLSEKKLELRYIELASFLNPMRFVPFLVSSWITPLALSLKNLIINFFSKEDKQNTSNSSNDEKSE</sequence>
<name>A0ABS1HKW8_9BACT</name>
<comment type="caution">
    <text evidence="1">The sequence shown here is derived from an EMBL/GenBank/DDBJ whole genome shotgun (WGS) entry which is preliminary data.</text>
</comment>
<organism evidence="1 2">
    <name type="scientific">Carboxylicivirga marina</name>
    <dbReference type="NCBI Taxonomy" id="2800988"/>
    <lineage>
        <taxon>Bacteria</taxon>
        <taxon>Pseudomonadati</taxon>
        <taxon>Bacteroidota</taxon>
        <taxon>Bacteroidia</taxon>
        <taxon>Marinilabiliales</taxon>
        <taxon>Marinilabiliaceae</taxon>
        <taxon>Carboxylicivirga</taxon>
    </lineage>
</organism>
<gene>
    <name evidence="1" type="ORF">JIV24_12290</name>
</gene>